<accession>A0AA38RGV2</accession>
<dbReference type="Pfam" id="PF01083">
    <property type="entry name" value="Cutinase"/>
    <property type="match status" value="1"/>
</dbReference>
<keyword evidence="3" id="KW-0732">Signal</keyword>
<keyword evidence="5" id="KW-1185">Reference proteome</keyword>
<proteinExistence type="predicted"/>
<name>A0AA38RGV2_9PEZI</name>
<dbReference type="GO" id="GO:0052689">
    <property type="term" value="F:carboxylic ester hydrolase activity"/>
    <property type="evidence" value="ECO:0007669"/>
    <property type="project" value="UniProtKB-ARBA"/>
</dbReference>
<evidence type="ECO:0000256" key="3">
    <source>
        <dbReference type="SAM" id="SignalP"/>
    </source>
</evidence>
<evidence type="ECO:0000313" key="5">
    <source>
        <dbReference type="Proteomes" id="UP001174694"/>
    </source>
</evidence>
<dbReference type="SMART" id="SM01110">
    <property type="entry name" value="Cutinase"/>
    <property type="match status" value="1"/>
</dbReference>
<dbReference type="AlphaFoldDB" id="A0AA38RGV2"/>
<dbReference type="InterPro" id="IPR029058">
    <property type="entry name" value="AB_hydrolase_fold"/>
</dbReference>
<dbReference type="PANTHER" id="PTHR33630">
    <property type="entry name" value="CUTINASE RV1984C-RELATED-RELATED"/>
    <property type="match status" value="1"/>
</dbReference>
<evidence type="ECO:0000256" key="2">
    <source>
        <dbReference type="ARBA" id="ARBA00023157"/>
    </source>
</evidence>
<keyword evidence="2" id="KW-1015">Disulfide bond</keyword>
<dbReference type="SUPFAM" id="SSF53474">
    <property type="entry name" value="alpha/beta-Hydrolases"/>
    <property type="match status" value="1"/>
</dbReference>
<dbReference type="PANTHER" id="PTHR33630:SF9">
    <property type="entry name" value="CUTINASE 4"/>
    <property type="match status" value="1"/>
</dbReference>
<comment type="caution">
    <text evidence="4">The sequence shown here is derived from an EMBL/GenBank/DDBJ whole genome shotgun (WGS) entry which is preliminary data.</text>
</comment>
<reference evidence="4" key="1">
    <citation type="submission" date="2022-07" db="EMBL/GenBank/DDBJ databases">
        <title>Fungi with potential for degradation of polypropylene.</title>
        <authorList>
            <person name="Gostincar C."/>
        </authorList>
    </citation>
    <scope>NUCLEOTIDE SEQUENCE</scope>
    <source>
        <strain evidence="4">EXF-13308</strain>
    </source>
</reference>
<sequence>MKLHLALLARLALLSGCAAVAAAAAQSNITCSSGLFMIVARGSSEAPGTGRIGVVAGNVSELIPNSAIVALDYPATFSAYVDSEGLGTAAMTAWIKAYVAACPDGKISLIGYSQGGQVTADTLCGTYDGQYFARTPDLADTYEQNIVAAIMFGDPSHNVSASWNAGTSTQNGLFPRQNLSACDPYSSKMRSWCDTGDRYCAGGNNTLTHGTYFANYTMDAVNFIVQKYNESLSAEPTATSSASASATVSSTASPSSVSGSSASFLTAPAAPWQHLFWLLFMYLAIS</sequence>
<dbReference type="Proteomes" id="UP001174694">
    <property type="component" value="Unassembled WGS sequence"/>
</dbReference>
<dbReference type="EMBL" id="JANBVO010000034">
    <property type="protein sequence ID" value="KAJ9137565.1"/>
    <property type="molecule type" value="Genomic_DNA"/>
</dbReference>
<dbReference type="InterPro" id="IPR000675">
    <property type="entry name" value="Cutinase/axe"/>
</dbReference>
<keyword evidence="1" id="KW-0378">Hydrolase</keyword>
<evidence type="ECO:0000256" key="1">
    <source>
        <dbReference type="ARBA" id="ARBA00022801"/>
    </source>
</evidence>
<evidence type="ECO:0000313" key="4">
    <source>
        <dbReference type="EMBL" id="KAJ9137565.1"/>
    </source>
</evidence>
<feature type="chain" id="PRO_5041318882" evidence="3">
    <location>
        <begin position="20"/>
        <end position="286"/>
    </location>
</feature>
<dbReference type="Gene3D" id="3.40.50.1820">
    <property type="entry name" value="alpha/beta hydrolase"/>
    <property type="match status" value="1"/>
</dbReference>
<organism evidence="4 5">
    <name type="scientific">Pleurostoma richardsiae</name>
    <dbReference type="NCBI Taxonomy" id="41990"/>
    <lineage>
        <taxon>Eukaryota</taxon>
        <taxon>Fungi</taxon>
        <taxon>Dikarya</taxon>
        <taxon>Ascomycota</taxon>
        <taxon>Pezizomycotina</taxon>
        <taxon>Sordariomycetes</taxon>
        <taxon>Sordariomycetidae</taxon>
        <taxon>Calosphaeriales</taxon>
        <taxon>Pleurostomataceae</taxon>
        <taxon>Pleurostoma</taxon>
    </lineage>
</organism>
<gene>
    <name evidence="4" type="ORF">NKR23_g9057</name>
</gene>
<feature type="signal peptide" evidence="3">
    <location>
        <begin position="1"/>
        <end position="19"/>
    </location>
</feature>
<protein>
    <submittedName>
        <fullName evidence="4">Cutinase-domain-containing protein</fullName>
    </submittedName>
</protein>